<gene>
    <name evidence="2" type="primary">20202082</name>
    <name evidence="1" type="ORF">HELRODRAFT_167787</name>
</gene>
<reference evidence="2" key="3">
    <citation type="submission" date="2015-06" db="UniProtKB">
        <authorList>
            <consortium name="EnsemblMetazoa"/>
        </authorList>
    </citation>
    <scope>IDENTIFICATION</scope>
</reference>
<accession>T1EZT2</accession>
<dbReference type="HOGENOM" id="CLU_2199758_0_0_1"/>
<dbReference type="InParanoid" id="T1EZT2"/>
<evidence type="ECO:0000313" key="2">
    <source>
        <dbReference type="EnsemblMetazoa" id="HelroP167787"/>
    </source>
</evidence>
<reference evidence="1 3" key="2">
    <citation type="journal article" date="2013" name="Nature">
        <title>Insights into bilaterian evolution from three spiralian genomes.</title>
        <authorList>
            <person name="Simakov O."/>
            <person name="Marletaz F."/>
            <person name="Cho S.J."/>
            <person name="Edsinger-Gonzales E."/>
            <person name="Havlak P."/>
            <person name="Hellsten U."/>
            <person name="Kuo D.H."/>
            <person name="Larsson T."/>
            <person name="Lv J."/>
            <person name="Arendt D."/>
            <person name="Savage R."/>
            <person name="Osoegawa K."/>
            <person name="de Jong P."/>
            <person name="Grimwood J."/>
            <person name="Chapman J.A."/>
            <person name="Shapiro H."/>
            <person name="Aerts A."/>
            <person name="Otillar R.P."/>
            <person name="Terry A.Y."/>
            <person name="Boore J.L."/>
            <person name="Grigoriev I.V."/>
            <person name="Lindberg D.R."/>
            <person name="Seaver E.C."/>
            <person name="Weisblat D.A."/>
            <person name="Putnam N.H."/>
            <person name="Rokhsar D.S."/>
        </authorList>
    </citation>
    <scope>NUCLEOTIDE SEQUENCE</scope>
</reference>
<evidence type="ECO:0000313" key="1">
    <source>
        <dbReference type="EMBL" id="ESO09957.1"/>
    </source>
</evidence>
<dbReference type="CTD" id="20202082"/>
<dbReference type="GeneID" id="20202082"/>
<dbReference type="RefSeq" id="XP_009011771.1">
    <property type="nucleotide sequence ID" value="XM_009013523.1"/>
</dbReference>
<dbReference type="KEGG" id="hro:HELRODRAFT_167787"/>
<keyword evidence="3" id="KW-1185">Reference proteome</keyword>
<organism evidence="2 3">
    <name type="scientific">Helobdella robusta</name>
    <name type="common">Californian leech</name>
    <dbReference type="NCBI Taxonomy" id="6412"/>
    <lineage>
        <taxon>Eukaryota</taxon>
        <taxon>Metazoa</taxon>
        <taxon>Spiralia</taxon>
        <taxon>Lophotrochozoa</taxon>
        <taxon>Annelida</taxon>
        <taxon>Clitellata</taxon>
        <taxon>Hirudinea</taxon>
        <taxon>Rhynchobdellida</taxon>
        <taxon>Glossiphoniidae</taxon>
        <taxon>Helobdella</taxon>
    </lineage>
</organism>
<sequence length="108" mass="12491">MVINSKKFYICEKNAVECASTSEGNSKANDFKILIACTADNNKGSYVTVQYSFRCNRIPIWCTFWTIKLYLQRVIPMFLSTAEQACENYKDFLMKEENPISSINTNYK</sequence>
<dbReference type="EMBL" id="KB095905">
    <property type="protein sequence ID" value="ESO09957.1"/>
    <property type="molecule type" value="Genomic_DNA"/>
</dbReference>
<evidence type="ECO:0000313" key="3">
    <source>
        <dbReference type="Proteomes" id="UP000015101"/>
    </source>
</evidence>
<dbReference type="AlphaFoldDB" id="T1EZT2"/>
<proteinExistence type="predicted"/>
<dbReference type="EnsemblMetazoa" id="HelroT167787">
    <property type="protein sequence ID" value="HelroP167787"/>
    <property type="gene ID" value="HelroG167787"/>
</dbReference>
<dbReference type="Proteomes" id="UP000015101">
    <property type="component" value="Unassembled WGS sequence"/>
</dbReference>
<name>T1EZT2_HELRO</name>
<dbReference type="EMBL" id="AMQM01002844">
    <property type="status" value="NOT_ANNOTATED_CDS"/>
    <property type="molecule type" value="Genomic_DNA"/>
</dbReference>
<protein>
    <recommendedName>
        <fullName evidence="4">START domain-containing protein</fullName>
    </recommendedName>
</protein>
<evidence type="ECO:0008006" key="4">
    <source>
        <dbReference type="Google" id="ProtNLM"/>
    </source>
</evidence>
<reference evidence="3" key="1">
    <citation type="submission" date="2012-12" db="EMBL/GenBank/DDBJ databases">
        <authorList>
            <person name="Hellsten U."/>
            <person name="Grimwood J."/>
            <person name="Chapman J.A."/>
            <person name="Shapiro H."/>
            <person name="Aerts A."/>
            <person name="Otillar R.P."/>
            <person name="Terry A.Y."/>
            <person name="Boore J.L."/>
            <person name="Simakov O."/>
            <person name="Marletaz F."/>
            <person name="Cho S.-J."/>
            <person name="Edsinger-Gonzales E."/>
            <person name="Havlak P."/>
            <person name="Kuo D.-H."/>
            <person name="Larsson T."/>
            <person name="Lv J."/>
            <person name="Arendt D."/>
            <person name="Savage R."/>
            <person name="Osoegawa K."/>
            <person name="de Jong P."/>
            <person name="Lindberg D.R."/>
            <person name="Seaver E.C."/>
            <person name="Weisblat D.A."/>
            <person name="Putnam N.H."/>
            <person name="Grigoriev I.V."/>
            <person name="Rokhsar D.S."/>
        </authorList>
    </citation>
    <scope>NUCLEOTIDE SEQUENCE</scope>
</reference>